<reference evidence="2 3" key="1">
    <citation type="submission" date="2018-03" db="EMBL/GenBank/DDBJ databases">
        <title>Bacteriophage NCPPB3778 and a type I-E CRISPR drive the evolution of the US Biological Select Agent, Rathayibacter toxicus.</title>
        <authorList>
            <person name="Davis E.W.II."/>
            <person name="Tabima J.F."/>
            <person name="Weisberg A.J."/>
            <person name="Dantas Lopes L."/>
            <person name="Wiseman M.S."/>
            <person name="Wiseman M.S."/>
            <person name="Pupko T."/>
            <person name="Belcher M.S."/>
            <person name="Sechler A.J."/>
            <person name="Tancos M.A."/>
            <person name="Schroeder B.K."/>
            <person name="Murray T.D."/>
            <person name="Luster D.G."/>
            <person name="Schneider W.L."/>
            <person name="Rogers E."/>
            <person name="Andreote F.D."/>
            <person name="Grunwald N.J."/>
            <person name="Putnam M.L."/>
            <person name="Chang J.H."/>
        </authorList>
    </citation>
    <scope>NUCLEOTIDE SEQUENCE [LARGE SCALE GENOMIC DNA]</scope>
    <source>
        <strain evidence="2 3">DSM 15932</strain>
    </source>
</reference>
<protein>
    <recommendedName>
        <fullName evidence="1">SnoaL-like domain-containing protein</fullName>
    </recommendedName>
</protein>
<dbReference type="EMBL" id="CP028137">
    <property type="protein sequence ID" value="AZZ51895.1"/>
    <property type="molecule type" value="Genomic_DNA"/>
</dbReference>
<gene>
    <name evidence="2" type="ORF">C1I64_07410</name>
</gene>
<organism evidence="2 3">
    <name type="scientific">Rathayibacter festucae DSM 15932</name>
    <dbReference type="NCBI Taxonomy" id="1328866"/>
    <lineage>
        <taxon>Bacteria</taxon>
        <taxon>Bacillati</taxon>
        <taxon>Actinomycetota</taxon>
        <taxon>Actinomycetes</taxon>
        <taxon>Micrococcales</taxon>
        <taxon>Microbacteriaceae</taxon>
        <taxon>Rathayibacter</taxon>
    </lineage>
</organism>
<evidence type="ECO:0000259" key="1">
    <source>
        <dbReference type="Pfam" id="PF12680"/>
    </source>
</evidence>
<dbReference type="SUPFAM" id="SSF54427">
    <property type="entry name" value="NTF2-like"/>
    <property type="match status" value="1"/>
</dbReference>
<dbReference type="Gene3D" id="3.10.450.50">
    <property type="match status" value="1"/>
</dbReference>
<dbReference type="AlphaFoldDB" id="A0A3T0T054"/>
<sequence length="136" mass="14849">MTSDSSGFDAAVVAFSAALEGRIDPEVRTFPDLFCEDGTIEVPFDGDGDSAPIVGRPAIERMVAGLAGFLRFERVDFTSVLPTDRPDVLVCEYVGVLVRADMPGAQRRRYISVLTLRDGRIAHIREYGGPFLPADR</sequence>
<dbReference type="Proteomes" id="UP000285317">
    <property type="component" value="Chromosome"/>
</dbReference>
<evidence type="ECO:0000313" key="3">
    <source>
        <dbReference type="Proteomes" id="UP000285317"/>
    </source>
</evidence>
<proteinExistence type="predicted"/>
<dbReference type="RefSeq" id="WP_123735699.1">
    <property type="nucleotide sequence ID" value="NZ_CP028137.1"/>
</dbReference>
<dbReference type="KEGG" id="rfs:C1I64_07410"/>
<feature type="domain" description="SnoaL-like" evidence="1">
    <location>
        <begin position="26"/>
        <end position="123"/>
    </location>
</feature>
<dbReference type="Pfam" id="PF12680">
    <property type="entry name" value="SnoaL_2"/>
    <property type="match status" value="1"/>
</dbReference>
<evidence type="ECO:0000313" key="2">
    <source>
        <dbReference type="EMBL" id="AZZ51895.1"/>
    </source>
</evidence>
<accession>A0A3T0T054</accession>
<dbReference type="InterPro" id="IPR037401">
    <property type="entry name" value="SnoaL-like"/>
</dbReference>
<name>A0A3T0T054_9MICO</name>
<dbReference type="InterPro" id="IPR032710">
    <property type="entry name" value="NTF2-like_dom_sf"/>
</dbReference>